<sequence>MEIVSTLNVPTQKFFNKDWKDISNSLRQVAPKEVLPLLQSIYQNDTKETWRLYLELYNKKQLHLLSPLQHSRVLKIFSFEKSFDEKQRYTLENQVFFIFNKMKSTGIEPDVNDFTHMLNTFSLIGNPKVCDNLWEEIIKRKIQPTTYMYNSYITSCWRMIKSRKGKEEGFRRAQRVLISLRNSGRKPNVITNCLLARLFLASNDLGSAQGLLEETFSQKNLSKELTKQEILRSESMIIHTFNYLMNAHGNAGDLSMMDRCFRLFIEIKLPPHIYLFNTLVRNSSRIDMDKAKSYVEQMIHEFNLNPTHQIFSYILFNLCEKGLTKKAVEFLNVMKVEFKFPPSELMLVKIYKSMLRKKRYVEAKEFAVQWNDKVNLSRDDSLPVRQHVVDFSS</sequence>
<evidence type="ECO:0000313" key="2">
    <source>
        <dbReference type="EMBL" id="CAG8443020.1"/>
    </source>
</evidence>
<keyword evidence="1" id="KW-0677">Repeat</keyword>
<dbReference type="Gene3D" id="1.25.40.10">
    <property type="entry name" value="Tetratricopeptide repeat domain"/>
    <property type="match status" value="2"/>
</dbReference>
<organism evidence="2 3">
    <name type="scientific">Funneliformis mosseae</name>
    <name type="common">Endomycorrhizal fungus</name>
    <name type="synonym">Glomus mosseae</name>
    <dbReference type="NCBI Taxonomy" id="27381"/>
    <lineage>
        <taxon>Eukaryota</taxon>
        <taxon>Fungi</taxon>
        <taxon>Fungi incertae sedis</taxon>
        <taxon>Mucoromycota</taxon>
        <taxon>Glomeromycotina</taxon>
        <taxon>Glomeromycetes</taxon>
        <taxon>Glomerales</taxon>
        <taxon>Glomeraceae</taxon>
        <taxon>Funneliformis</taxon>
    </lineage>
</organism>
<dbReference type="InterPro" id="IPR002885">
    <property type="entry name" value="PPR_rpt"/>
</dbReference>
<accession>A0A9N8V9C7</accession>
<keyword evidence="3" id="KW-1185">Reference proteome</keyword>
<dbReference type="EMBL" id="CAJVPP010000103">
    <property type="protein sequence ID" value="CAG8443020.1"/>
    <property type="molecule type" value="Genomic_DNA"/>
</dbReference>
<dbReference type="AlphaFoldDB" id="A0A9N8V9C7"/>
<comment type="caution">
    <text evidence="2">The sequence shown here is derived from an EMBL/GenBank/DDBJ whole genome shotgun (WGS) entry which is preliminary data.</text>
</comment>
<dbReference type="Pfam" id="PF13812">
    <property type="entry name" value="PPR_3"/>
    <property type="match status" value="1"/>
</dbReference>
<dbReference type="Proteomes" id="UP000789375">
    <property type="component" value="Unassembled WGS sequence"/>
</dbReference>
<dbReference type="PANTHER" id="PTHR47939:SF13">
    <property type="entry name" value="OS03G0201400 PROTEIN"/>
    <property type="match status" value="1"/>
</dbReference>
<reference evidence="2" key="1">
    <citation type="submission" date="2021-06" db="EMBL/GenBank/DDBJ databases">
        <authorList>
            <person name="Kallberg Y."/>
            <person name="Tangrot J."/>
            <person name="Rosling A."/>
        </authorList>
    </citation>
    <scope>NUCLEOTIDE SEQUENCE</scope>
    <source>
        <strain evidence="2">87-6 pot B 2015</strain>
    </source>
</reference>
<protein>
    <submittedName>
        <fullName evidence="2">10171_t:CDS:1</fullName>
    </submittedName>
</protein>
<dbReference type="InterPro" id="IPR011990">
    <property type="entry name" value="TPR-like_helical_dom_sf"/>
</dbReference>
<evidence type="ECO:0000313" key="3">
    <source>
        <dbReference type="Proteomes" id="UP000789375"/>
    </source>
</evidence>
<name>A0A9N8V9C7_FUNMO</name>
<evidence type="ECO:0000256" key="1">
    <source>
        <dbReference type="ARBA" id="ARBA00022737"/>
    </source>
</evidence>
<gene>
    <name evidence="2" type="ORF">FMOSSE_LOCUS964</name>
</gene>
<dbReference type="PANTHER" id="PTHR47939">
    <property type="entry name" value="MEMBRANE-ASSOCIATED SALT-INDUCIBLE PROTEIN-LIKE"/>
    <property type="match status" value="1"/>
</dbReference>
<dbReference type="InterPro" id="IPR050667">
    <property type="entry name" value="PPR-containing_protein"/>
</dbReference>
<proteinExistence type="predicted"/>